<dbReference type="STRING" id="103827.A0A0N5CL03"/>
<dbReference type="OMA" id="NRRQHNY"/>
<dbReference type="GO" id="GO:0099158">
    <property type="term" value="P:regulation of recycling endosome localization within postsynapse"/>
    <property type="evidence" value="ECO:0007669"/>
    <property type="project" value="TreeGrafter"/>
</dbReference>
<feature type="coiled-coil region" evidence="1">
    <location>
        <begin position="71"/>
        <end position="105"/>
    </location>
</feature>
<name>A0A0N5CL03_THECL</name>
<dbReference type="GO" id="GO:0098978">
    <property type="term" value="C:glutamatergic synapse"/>
    <property type="evidence" value="ECO:0007669"/>
    <property type="project" value="TreeGrafter"/>
</dbReference>
<dbReference type="AlphaFoldDB" id="A0A0N5CL03"/>
<dbReference type="GO" id="GO:0099152">
    <property type="term" value="P:regulation of neurotransmitter receptor transport, endosome to postsynaptic membrane"/>
    <property type="evidence" value="ECO:0007669"/>
    <property type="project" value="TreeGrafter"/>
</dbReference>
<dbReference type="GO" id="GO:0098998">
    <property type="term" value="C:extrinsic component of postsynaptic early endosome membrane"/>
    <property type="evidence" value="ECO:0007669"/>
    <property type="project" value="TreeGrafter"/>
</dbReference>
<sequence>MSVTTYSINSEVKSRPTDGINAAISQEEFFRLQGQLLDLRNRNYELLEENKRQQKYINCLASKGADSSLFVAKLVGRKREKENSNEKLETEVRLLRNKLSAQEEEFRLQQSTLLSELNKVAIFVSFSILYVI</sequence>
<proteinExistence type="predicted"/>
<protein>
    <submittedName>
        <fullName evidence="2 4">Uncharacterized protein</fullName>
    </submittedName>
</protein>
<dbReference type="OrthoDB" id="6269447at2759"/>
<evidence type="ECO:0000313" key="2">
    <source>
        <dbReference type="EMBL" id="VDM95877.1"/>
    </source>
</evidence>
<dbReference type="GO" id="GO:0098837">
    <property type="term" value="C:postsynaptic recycling endosome"/>
    <property type="evidence" value="ECO:0007669"/>
    <property type="project" value="TreeGrafter"/>
</dbReference>
<dbReference type="GO" id="GO:0098887">
    <property type="term" value="P:neurotransmitter receptor transport, endosome to postsynaptic membrane"/>
    <property type="evidence" value="ECO:0007669"/>
    <property type="project" value="TreeGrafter"/>
</dbReference>
<evidence type="ECO:0000313" key="4">
    <source>
        <dbReference type="WBParaSite" id="TCLT_0000077401-mRNA-1"/>
    </source>
</evidence>
<accession>A0A0N5CL03</accession>
<keyword evidence="1" id="KW-0175">Coiled coil</keyword>
<dbReference type="EMBL" id="UYYF01000067">
    <property type="protein sequence ID" value="VDM95877.1"/>
    <property type="molecule type" value="Genomic_DNA"/>
</dbReference>
<dbReference type="WBParaSite" id="TCLT_0000077401-mRNA-1">
    <property type="protein sequence ID" value="TCLT_0000077401-mRNA-1"/>
    <property type="gene ID" value="TCLT_0000077401"/>
</dbReference>
<dbReference type="PANTHER" id="PTHR18978:SF1">
    <property type="entry name" value="GRIP1-ASSOCIATED PROTEIN 1"/>
    <property type="match status" value="1"/>
</dbReference>
<keyword evidence="3" id="KW-1185">Reference proteome</keyword>
<organism evidence="4">
    <name type="scientific">Thelazia callipaeda</name>
    <name type="common">Oriental eyeworm</name>
    <name type="synonym">Parasitic nematode</name>
    <dbReference type="NCBI Taxonomy" id="103827"/>
    <lineage>
        <taxon>Eukaryota</taxon>
        <taxon>Metazoa</taxon>
        <taxon>Ecdysozoa</taxon>
        <taxon>Nematoda</taxon>
        <taxon>Chromadorea</taxon>
        <taxon>Rhabditida</taxon>
        <taxon>Spirurina</taxon>
        <taxon>Spiruromorpha</taxon>
        <taxon>Thelazioidea</taxon>
        <taxon>Thelaziidae</taxon>
        <taxon>Thelazia</taxon>
    </lineage>
</organism>
<dbReference type="Proteomes" id="UP000276776">
    <property type="component" value="Unassembled WGS sequence"/>
</dbReference>
<dbReference type="GO" id="GO:1905244">
    <property type="term" value="P:regulation of modification of synaptic structure"/>
    <property type="evidence" value="ECO:0007669"/>
    <property type="project" value="TreeGrafter"/>
</dbReference>
<gene>
    <name evidence="2" type="ORF">TCLT_LOCUS775</name>
</gene>
<evidence type="ECO:0000313" key="3">
    <source>
        <dbReference type="Proteomes" id="UP000276776"/>
    </source>
</evidence>
<reference evidence="2 3" key="2">
    <citation type="submission" date="2018-11" db="EMBL/GenBank/DDBJ databases">
        <authorList>
            <consortium name="Pathogen Informatics"/>
        </authorList>
    </citation>
    <scope>NUCLEOTIDE SEQUENCE [LARGE SCALE GENOMIC DNA]</scope>
</reference>
<evidence type="ECO:0000256" key="1">
    <source>
        <dbReference type="SAM" id="Coils"/>
    </source>
</evidence>
<reference evidence="4" key="1">
    <citation type="submission" date="2017-02" db="UniProtKB">
        <authorList>
            <consortium name="WormBaseParasite"/>
        </authorList>
    </citation>
    <scope>IDENTIFICATION</scope>
</reference>
<dbReference type="InterPro" id="IPR026204">
    <property type="entry name" value="GRIPAP1"/>
</dbReference>
<dbReference type="PANTHER" id="PTHR18978">
    <property type="entry name" value="GRIP-1 ASSOCIATED PROTEIN 1"/>
    <property type="match status" value="1"/>
</dbReference>